<dbReference type="EMBL" id="SPHZ02000009">
    <property type="protein sequence ID" value="KAF0897731.1"/>
    <property type="molecule type" value="Genomic_DNA"/>
</dbReference>
<organism evidence="1 2">
    <name type="scientific">Oryza meyeriana var. granulata</name>
    <dbReference type="NCBI Taxonomy" id="110450"/>
    <lineage>
        <taxon>Eukaryota</taxon>
        <taxon>Viridiplantae</taxon>
        <taxon>Streptophyta</taxon>
        <taxon>Embryophyta</taxon>
        <taxon>Tracheophyta</taxon>
        <taxon>Spermatophyta</taxon>
        <taxon>Magnoliopsida</taxon>
        <taxon>Liliopsida</taxon>
        <taxon>Poales</taxon>
        <taxon>Poaceae</taxon>
        <taxon>BOP clade</taxon>
        <taxon>Oryzoideae</taxon>
        <taxon>Oryzeae</taxon>
        <taxon>Oryzinae</taxon>
        <taxon>Oryza</taxon>
        <taxon>Oryza meyeriana</taxon>
    </lineage>
</organism>
<dbReference type="AlphaFoldDB" id="A0A6G1CCF5"/>
<keyword evidence="2" id="KW-1185">Reference proteome</keyword>
<sequence>MLSLSMWMTTSSPMHLQSKAAKKAQPVWPSEHAAVAPAQVVIAETEECSALLFSLPSARVRDCVRAVRFRAKLLRRWVWSFPTHSLAFPCAARPCPNRHDARLKAAAAIVVDPPPSTQCLQESFHPTVSMAGAIDPTAEISS</sequence>
<comment type="caution">
    <text evidence="1">The sequence shown here is derived from an EMBL/GenBank/DDBJ whole genome shotgun (WGS) entry which is preliminary data.</text>
</comment>
<evidence type="ECO:0000313" key="1">
    <source>
        <dbReference type="EMBL" id="KAF0897731.1"/>
    </source>
</evidence>
<dbReference type="Proteomes" id="UP000479710">
    <property type="component" value="Unassembled WGS sequence"/>
</dbReference>
<protein>
    <submittedName>
        <fullName evidence="1">Uncharacterized protein</fullName>
    </submittedName>
</protein>
<reference evidence="1 2" key="1">
    <citation type="submission" date="2019-11" db="EMBL/GenBank/DDBJ databases">
        <title>Whole genome sequence of Oryza granulata.</title>
        <authorList>
            <person name="Li W."/>
        </authorList>
    </citation>
    <scope>NUCLEOTIDE SEQUENCE [LARGE SCALE GENOMIC DNA]</scope>
    <source>
        <strain evidence="2">cv. Menghai</strain>
        <tissue evidence="1">Leaf</tissue>
    </source>
</reference>
<evidence type="ECO:0000313" key="2">
    <source>
        <dbReference type="Proteomes" id="UP000479710"/>
    </source>
</evidence>
<gene>
    <name evidence="1" type="ORF">E2562_000444</name>
</gene>
<name>A0A6G1CCF5_9ORYZ</name>
<proteinExistence type="predicted"/>
<accession>A0A6G1CCF5</accession>